<dbReference type="GeneID" id="81364058"/>
<accession>A0A9W9WAZ6</accession>
<comment type="caution">
    <text evidence="7">The sequence shown here is derived from an EMBL/GenBank/DDBJ whole genome shotgun (WGS) entry which is preliminary data.</text>
</comment>
<evidence type="ECO:0000313" key="8">
    <source>
        <dbReference type="Proteomes" id="UP001147747"/>
    </source>
</evidence>
<evidence type="ECO:0000256" key="3">
    <source>
        <dbReference type="ARBA" id="ARBA00022989"/>
    </source>
</evidence>
<dbReference type="InterPro" id="IPR051694">
    <property type="entry name" value="Immunoregulatory_rcpt-like"/>
</dbReference>
<feature type="compositionally biased region" description="Polar residues" evidence="5">
    <location>
        <begin position="233"/>
        <end position="246"/>
    </location>
</feature>
<reference evidence="7" key="2">
    <citation type="journal article" date="2023" name="IMA Fungus">
        <title>Comparative genomic study of the Penicillium genus elucidates a diverse pangenome and 15 lateral gene transfer events.</title>
        <authorList>
            <person name="Petersen C."/>
            <person name="Sorensen T."/>
            <person name="Nielsen M.R."/>
            <person name="Sondergaard T.E."/>
            <person name="Sorensen J.L."/>
            <person name="Fitzpatrick D.A."/>
            <person name="Frisvad J.C."/>
            <person name="Nielsen K.L."/>
        </authorList>
    </citation>
    <scope>NUCLEOTIDE SEQUENCE</scope>
    <source>
        <strain evidence="7">IBT 29677</strain>
    </source>
</reference>
<keyword evidence="3 6" id="KW-1133">Transmembrane helix</keyword>
<reference evidence="7" key="1">
    <citation type="submission" date="2022-12" db="EMBL/GenBank/DDBJ databases">
        <authorList>
            <person name="Petersen C."/>
        </authorList>
    </citation>
    <scope>NUCLEOTIDE SEQUENCE</scope>
    <source>
        <strain evidence="7">IBT 29677</strain>
    </source>
</reference>
<protein>
    <recommendedName>
        <fullName evidence="9">Mid2 domain-containing protein</fullName>
    </recommendedName>
</protein>
<keyword evidence="8" id="KW-1185">Reference proteome</keyword>
<dbReference type="GO" id="GO:0016020">
    <property type="term" value="C:membrane"/>
    <property type="evidence" value="ECO:0007669"/>
    <property type="project" value="UniProtKB-SubCell"/>
</dbReference>
<name>A0A9W9WAZ6_9EURO</name>
<dbReference type="PANTHER" id="PTHR15549">
    <property type="entry name" value="PAIRED IMMUNOGLOBULIN-LIKE TYPE 2 RECEPTOR"/>
    <property type="match status" value="1"/>
</dbReference>
<feature type="transmembrane region" description="Helical" evidence="6">
    <location>
        <begin position="166"/>
        <end position="189"/>
    </location>
</feature>
<evidence type="ECO:0000256" key="5">
    <source>
        <dbReference type="SAM" id="MobiDB-lite"/>
    </source>
</evidence>
<feature type="region of interest" description="Disordered" evidence="5">
    <location>
        <begin position="103"/>
        <end position="160"/>
    </location>
</feature>
<evidence type="ECO:0000256" key="1">
    <source>
        <dbReference type="ARBA" id="ARBA00004167"/>
    </source>
</evidence>
<feature type="region of interest" description="Disordered" evidence="5">
    <location>
        <begin position="196"/>
        <end position="265"/>
    </location>
</feature>
<evidence type="ECO:0000313" key="7">
    <source>
        <dbReference type="EMBL" id="KAJ5413804.1"/>
    </source>
</evidence>
<dbReference type="AlphaFoldDB" id="A0A9W9WAZ6"/>
<feature type="compositionally biased region" description="Low complexity" evidence="5">
    <location>
        <begin position="110"/>
        <end position="154"/>
    </location>
</feature>
<gene>
    <name evidence="7" type="ORF">N7509_000431</name>
</gene>
<dbReference type="RefSeq" id="XP_056493660.1">
    <property type="nucleotide sequence ID" value="XM_056625078.1"/>
</dbReference>
<evidence type="ECO:0000256" key="2">
    <source>
        <dbReference type="ARBA" id="ARBA00022692"/>
    </source>
</evidence>
<evidence type="ECO:0000256" key="6">
    <source>
        <dbReference type="SAM" id="Phobius"/>
    </source>
</evidence>
<dbReference type="OrthoDB" id="5511210at2759"/>
<feature type="compositionally biased region" description="Polar residues" evidence="5">
    <location>
        <begin position="200"/>
        <end position="210"/>
    </location>
</feature>
<dbReference type="Proteomes" id="UP001147747">
    <property type="component" value="Unassembled WGS sequence"/>
</dbReference>
<keyword evidence="2 6" id="KW-0812">Transmembrane</keyword>
<keyword evidence="4 6" id="KW-0472">Membrane</keyword>
<dbReference type="PANTHER" id="PTHR15549:SF26">
    <property type="entry name" value="AXIAL BUDDING PATTERN PROTEIN 2-RELATED"/>
    <property type="match status" value="1"/>
</dbReference>
<proteinExistence type="predicted"/>
<dbReference type="GO" id="GO:0071944">
    <property type="term" value="C:cell periphery"/>
    <property type="evidence" value="ECO:0007669"/>
    <property type="project" value="UniProtKB-ARBA"/>
</dbReference>
<dbReference type="EMBL" id="JAPZBU010000003">
    <property type="protein sequence ID" value="KAJ5413804.1"/>
    <property type="molecule type" value="Genomic_DNA"/>
</dbReference>
<sequence>MAGNFTFPTEDQYIFIVADQVNVTWTVIAPRVALYETCSDVDYPLQEQIINNHSYVWTATRQNYVERGCIFKLQPFTAEGESYGNNVSSIEFGVSKRYTDDPPPAYYNFPNGSPSTTASGGPTTSTSNSTSLTSASPTSTASSENTSPTTTSTPQASQGLSTPAKVGIGLGVPLSVLIAAGAIGLFFWLRRKSRQRETQETPATNQNSDEPSPLPIIEPKGTTYQRASKTDTIDSQSPSSRDYQGSTGTGRPLSELMSSERAEME</sequence>
<evidence type="ECO:0008006" key="9">
    <source>
        <dbReference type="Google" id="ProtNLM"/>
    </source>
</evidence>
<evidence type="ECO:0000256" key="4">
    <source>
        <dbReference type="ARBA" id="ARBA00023136"/>
    </source>
</evidence>
<organism evidence="7 8">
    <name type="scientific">Penicillium cosmopolitanum</name>
    <dbReference type="NCBI Taxonomy" id="1131564"/>
    <lineage>
        <taxon>Eukaryota</taxon>
        <taxon>Fungi</taxon>
        <taxon>Dikarya</taxon>
        <taxon>Ascomycota</taxon>
        <taxon>Pezizomycotina</taxon>
        <taxon>Eurotiomycetes</taxon>
        <taxon>Eurotiomycetidae</taxon>
        <taxon>Eurotiales</taxon>
        <taxon>Aspergillaceae</taxon>
        <taxon>Penicillium</taxon>
    </lineage>
</organism>
<comment type="subcellular location">
    <subcellularLocation>
        <location evidence="1">Membrane</location>
        <topology evidence="1">Single-pass membrane protein</topology>
    </subcellularLocation>
</comment>